<dbReference type="Pfam" id="PF04939">
    <property type="entry name" value="RRS1"/>
    <property type="match status" value="1"/>
</dbReference>
<dbReference type="InterPro" id="IPR007023">
    <property type="entry name" value="Ribosom_reg"/>
</dbReference>
<evidence type="ECO:0000256" key="4">
    <source>
        <dbReference type="ARBA" id="ARBA00023242"/>
    </source>
</evidence>
<comment type="similarity">
    <text evidence="2 5">Belongs to the RRS1 family.</text>
</comment>
<proteinExistence type="inferred from homology"/>
<feature type="compositionally biased region" description="Basic and acidic residues" evidence="6">
    <location>
        <begin position="158"/>
        <end position="182"/>
    </location>
</feature>
<feature type="region of interest" description="Disordered" evidence="6">
    <location>
        <begin position="75"/>
        <end position="108"/>
    </location>
</feature>
<keyword evidence="8" id="KW-1185">Reference proteome</keyword>
<evidence type="ECO:0000256" key="1">
    <source>
        <dbReference type="ARBA" id="ARBA00004123"/>
    </source>
</evidence>
<dbReference type="GO" id="GO:0005634">
    <property type="term" value="C:nucleus"/>
    <property type="evidence" value="ECO:0007669"/>
    <property type="project" value="UniProtKB-SubCell"/>
</dbReference>
<feature type="non-terminal residue" evidence="7">
    <location>
        <position position="313"/>
    </location>
</feature>
<protein>
    <recommendedName>
        <fullName evidence="5">Ribosome biogenesis regulatory protein</fullName>
    </recommendedName>
</protein>
<accession>A0AA39QD93</accession>
<evidence type="ECO:0000256" key="2">
    <source>
        <dbReference type="ARBA" id="ARBA00010077"/>
    </source>
</evidence>
<reference evidence="7" key="1">
    <citation type="submission" date="2023-06" db="EMBL/GenBank/DDBJ databases">
        <authorList>
            <consortium name="Lawrence Berkeley National Laboratory"/>
            <person name="Ahrendt S."/>
            <person name="Sahu N."/>
            <person name="Indic B."/>
            <person name="Wong-Bajracharya J."/>
            <person name="Merenyi Z."/>
            <person name="Ke H.-M."/>
            <person name="Monk M."/>
            <person name="Kocsube S."/>
            <person name="Drula E."/>
            <person name="Lipzen A."/>
            <person name="Balint B."/>
            <person name="Henrissat B."/>
            <person name="Andreopoulos B."/>
            <person name="Martin F.M."/>
            <person name="Harder C.B."/>
            <person name="Rigling D."/>
            <person name="Ford K.L."/>
            <person name="Foster G.D."/>
            <person name="Pangilinan J."/>
            <person name="Papanicolaou A."/>
            <person name="Barry K."/>
            <person name="LaButti K."/>
            <person name="Viragh M."/>
            <person name="Koriabine M."/>
            <person name="Yan M."/>
            <person name="Riley R."/>
            <person name="Champramary S."/>
            <person name="Plett K.L."/>
            <person name="Tsai I.J."/>
            <person name="Slot J."/>
            <person name="Sipos G."/>
            <person name="Plett J."/>
            <person name="Nagy L.G."/>
            <person name="Grigoriev I.V."/>
        </authorList>
    </citation>
    <scope>NUCLEOTIDE SEQUENCE</scope>
    <source>
        <strain evidence="7">HWK02</strain>
    </source>
</reference>
<feature type="region of interest" description="Disordered" evidence="6">
    <location>
        <begin position="293"/>
        <end position="313"/>
    </location>
</feature>
<dbReference type="GO" id="GO:0042254">
    <property type="term" value="P:ribosome biogenesis"/>
    <property type="evidence" value="ECO:0007669"/>
    <property type="project" value="UniProtKB-KW"/>
</dbReference>
<comment type="subcellular location">
    <subcellularLocation>
        <location evidence="1 5">Nucleus</location>
    </subcellularLocation>
</comment>
<keyword evidence="3 5" id="KW-0690">Ribosome biogenesis</keyword>
<comment type="function">
    <text evidence="5">Involved in ribosomal large subunit assembly.</text>
</comment>
<evidence type="ECO:0000256" key="5">
    <source>
        <dbReference type="RuleBase" id="RU364132"/>
    </source>
</evidence>
<dbReference type="EMBL" id="JAUEPU010000009">
    <property type="protein sequence ID" value="KAK0499746.1"/>
    <property type="molecule type" value="Genomic_DNA"/>
</dbReference>
<evidence type="ECO:0000313" key="8">
    <source>
        <dbReference type="Proteomes" id="UP001175228"/>
    </source>
</evidence>
<sequence length="313" mass="35054">MDVSKILASHAAKYQSITVEKETSLDVDVGYLTVTDPNPIDEDSYKLNLEEHLQSLARDGVQSLFSSLFALPTKNSDDGPLAQLPSPKTQLPRSKPLPKPKPPTKWEQFAAAKGIQKKRRDKKEWDEERQEWVNRWGRDGKNKQLEEQWITEVPLNADVDHDPRKLARDERKARVAKNEKQRQGNLARAQGPSSSVADTNPRDQRKKEIAKTLSSARISTASMGRFDKKLEGEKKMRGVKRKFDANEQPVEHEKNVSLALLSKMDSDARKTRTAPPSGDNVVNVRKAVRFASKGRGGIALGRDSSGSGKRKQG</sequence>
<gene>
    <name evidence="7" type="ORF">EDD18DRAFT_1028832</name>
</gene>
<keyword evidence="4 5" id="KW-0539">Nucleus</keyword>
<feature type="compositionally biased region" description="Basic and acidic residues" evidence="6">
    <location>
        <begin position="225"/>
        <end position="254"/>
    </location>
</feature>
<dbReference type="AlphaFoldDB" id="A0AA39QD93"/>
<evidence type="ECO:0000256" key="6">
    <source>
        <dbReference type="SAM" id="MobiDB-lite"/>
    </source>
</evidence>
<feature type="compositionally biased region" description="Basic and acidic residues" evidence="6">
    <location>
        <begin position="200"/>
        <end position="210"/>
    </location>
</feature>
<feature type="compositionally biased region" description="Polar residues" evidence="6">
    <location>
        <begin position="212"/>
        <end position="222"/>
    </location>
</feature>
<organism evidence="7 8">
    <name type="scientific">Armillaria luteobubalina</name>
    <dbReference type="NCBI Taxonomy" id="153913"/>
    <lineage>
        <taxon>Eukaryota</taxon>
        <taxon>Fungi</taxon>
        <taxon>Dikarya</taxon>
        <taxon>Basidiomycota</taxon>
        <taxon>Agaricomycotina</taxon>
        <taxon>Agaricomycetes</taxon>
        <taxon>Agaricomycetidae</taxon>
        <taxon>Agaricales</taxon>
        <taxon>Marasmiineae</taxon>
        <taxon>Physalacriaceae</taxon>
        <taxon>Armillaria</taxon>
    </lineage>
</organism>
<evidence type="ECO:0000256" key="3">
    <source>
        <dbReference type="ARBA" id="ARBA00022517"/>
    </source>
</evidence>
<evidence type="ECO:0000313" key="7">
    <source>
        <dbReference type="EMBL" id="KAK0499746.1"/>
    </source>
</evidence>
<feature type="compositionally biased region" description="Basic and acidic residues" evidence="6">
    <location>
        <begin position="136"/>
        <end position="146"/>
    </location>
</feature>
<feature type="region of interest" description="Disordered" evidence="6">
    <location>
        <begin position="136"/>
        <end position="254"/>
    </location>
</feature>
<dbReference type="Proteomes" id="UP001175228">
    <property type="component" value="Unassembled WGS sequence"/>
</dbReference>
<name>A0AA39QD93_9AGAR</name>
<comment type="caution">
    <text evidence="7">The sequence shown here is derived from an EMBL/GenBank/DDBJ whole genome shotgun (WGS) entry which is preliminary data.</text>
</comment>